<evidence type="ECO:0000313" key="2">
    <source>
        <dbReference type="EMBL" id="PIG69265.1"/>
    </source>
</evidence>
<sequence length="380" mass="42455">MGIRVMVWPPYSPDLNPIENLWALMKEEIYKLYPELAHADDSEATRQLLIQAAKEAWQAIEQRILVRLSQTMPHRVKAVIEARGCLESRDPAHLANLDAEDIQPILFTSTIDGGLENVRRLVTSPGGKSLKPEFFTSARLIAAEKGSLGIAKLLAPPDEMDVPREIIKAAAISNAGPGYDFKLMKFMLGTKESPERRSETTKISYKRLPASMLIDKIFRAPVFNDIHGSVLKETRLQHTLEMLKEHHETFMLRIILVRLASSSCTLSIANQLLSYGARMDHPLHTYTWDGIHISAGSGMTAPQWAAKKTTKDAALLMQLLVLGGAETDWRGIEDKPGAKKIGEFIGVEWADLLRQAPPKVPFHSRSSHFVDYMDVSREGT</sequence>
<gene>
    <name evidence="2" type="ORF">AARAC_006163</name>
</gene>
<dbReference type="Pfam" id="PF13358">
    <property type="entry name" value="DDE_3"/>
    <property type="match status" value="1"/>
</dbReference>
<reference evidence="2 3" key="1">
    <citation type="submission" date="2017-05" db="EMBL/GenBank/DDBJ databases">
        <title>Genome sequence for an aflatoxigenic pathogen of Argentinian peanut, Aspergillus arachidicola.</title>
        <authorList>
            <person name="Moore G."/>
            <person name="Beltz S.B."/>
            <person name="Mack B.M."/>
        </authorList>
    </citation>
    <scope>NUCLEOTIDE SEQUENCE [LARGE SCALE GENOMIC DNA]</scope>
    <source>
        <strain evidence="2 3">CBS 117610</strain>
    </source>
</reference>
<evidence type="ECO:0000313" key="3">
    <source>
        <dbReference type="Proteomes" id="UP000231358"/>
    </source>
</evidence>
<dbReference type="InterPro" id="IPR036397">
    <property type="entry name" value="RNaseH_sf"/>
</dbReference>
<dbReference type="EMBL" id="NEXV01000743">
    <property type="protein sequence ID" value="PIG69265.1"/>
    <property type="molecule type" value="Genomic_DNA"/>
</dbReference>
<keyword evidence="3" id="KW-1185">Reference proteome</keyword>
<dbReference type="Proteomes" id="UP000231358">
    <property type="component" value="Unassembled WGS sequence"/>
</dbReference>
<protein>
    <recommendedName>
        <fullName evidence="1">Tc1-like transposase DDE domain-containing protein</fullName>
    </recommendedName>
</protein>
<dbReference type="Gene3D" id="3.30.420.10">
    <property type="entry name" value="Ribonuclease H-like superfamily/Ribonuclease H"/>
    <property type="match status" value="1"/>
</dbReference>
<comment type="caution">
    <text evidence="2">The sequence shown here is derived from an EMBL/GenBank/DDBJ whole genome shotgun (WGS) entry which is preliminary data.</text>
</comment>
<dbReference type="AlphaFoldDB" id="A0A2G7EMI0"/>
<proteinExistence type="predicted"/>
<dbReference type="STRING" id="656916.A0A2G7EMI0"/>
<feature type="domain" description="Tc1-like transposase DDE" evidence="1">
    <location>
        <begin position="2"/>
        <end position="31"/>
    </location>
</feature>
<dbReference type="InterPro" id="IPR038717">
    <property type="entry name" value="Tc1-like_DDE_dom"/>
</dbReference>
<evidence type="ECO:0000259" key="1">
    <source>
        <dbReference type="Pfam" id="PF13358"/>
    </source>
</evidence>
<organism evidence="2 3">
    <name type="scientific">Aspergillus arachidicola</name>
    <dbReference type="NCBI Taxonomy" id="656916"/>
    <lineage>
        <taxon>Eukaryota</taxon>
        <taxon>Fungi</taxon>
        <taxon>Dikarya</taxon>
        <taxon>Ascomycota</taxon>
        <taxon>Pezizomycotina</taxon>
        <taxon>Eurotiomycetes</taxon>
        <taxon>Eurotiomycetidae</taxon>
        <taxon>Eurotiales</taxon>
        <taxon>Aspergillaceae</taxon>
        <taxon>Aspergillus</taxon>
        <taxon>Aspergillus subgen. Circumdati</taxon>
    </lineage>
</organism>
<dbReference type="GO" id="GO:0003676">
    <property type="term" value="F:nucleic acid binding"/>
    <property type="evidence" value="ECO:0007669"/>
    <property type="project" value="InterPro"/>
</dbReference>
<accession>A0A2G7EMI0</accession>
<name>A0A2G7EMI0_9EURO</name>